<accession>A0ACB7TDJ4</accession>
<dbReference type="Proteomes" id="UP000821845">
    <property type="component" value="Chromosome 1"/>
</dbReference>
<evidence type="ECO:0000313" key="1">
    <source>
        <dbReference type="EMBL" id="KAH6945226.1"/>
    </source>
</evidence>
<protein>
    <submittedName>
        <fullName evidence="1">Uncharacterized protein</fullName>
    </submittedName>
</protein>
<name>A0ACB7TDJ4_HYAAI</name>
<keyword evidence="2" id="KW-1185">Reference proteome</keyword>
<sequence length="583" mass="64975">MHRARDVRETAEMTVSLRPNLGIDTLAKLLTIPSAVIEVVLTNCILLDPNELTSHIRKCTNLRCLRCVACTFRPSDLLMLMLKDLPHLAVVEFSLVSEAGAVTELERMQEFESQKDINALVPIVRRMYVEVGGDRNFRLLSKLLSFCPILENLHVHFVRGTVSTVLSECHSILAERVHLERFTFTSELPVCYRQKPTTQSAFTSRAALCANVSHRKSANSWSCVRLRELADCSGEMRLLPIQLVVAIVDFEEEGLTAEWIRVATLRHNWACVRCLCLLLLPEKSSSVFYPMAGATYRDSLRYLLSTVLKCVTELNISSFHFGPDLDVVELFQEGSLKYLQSFSASPCGLRRPSALRFLAQNCPDLKDLDVRYERRGRFHRCTICDGEVLADADDATKSCSSASPVFPNGLARLTLTGLQRKTCFSFIGSCKQAVTMRLSDCSASSDANYVPFVQALADSTVLSCLVLQEEHLDFTDASLLDNLSRIGTLECLYLLSEVPLIDDVAVSAVYALSARLPRLLCLHVHYRTCDTSSTDSRITWMKRGMTPERCGVVVLNGPCFHSCSTATFVGLAKPLNRGLKPNL</sequence>
<dbReference type="EMBL" id="CM023481">
    <property type="protein sequence ID" value="KAH6945226.1"/>
    <property type="molecule type" value="Genomic_DNA"/>
</dbReference>
<proteinExistence type="predicted"/>
<gene>
    <name evidence="1" type="ORF">HPB50_007587</name>
</gene>
<evidence type="ECO:0000313" key="2">
    <source>
        <dbReference type="Proteomes" id="UP000821845"/>
    </source>
</evidence>
<organism evidence="1 2">
    <name type="scientific">Hyalomma asiaticum</name>
    <name type="common">Tick</name>
    <dbReference type="NCBI Taxonomy" id="266040"/>
    <lineage>
        <taxon>Eukaryota</taxon>
        <taxon>Metazoa</taxon>
        <taxon>Ecdysozoa</taxon>
        <taxon>Arthropoda</taxon>
        <taxon>Chelicerata</taxon>
        <taxon>Arachnida</taxon>
        <taxon>Acari</taxon>
        <taxon>Parasitiformes</taxon>
        <taxon>Ixodida</taxon>
        <taxon>Ixodoidea</taxon>
        <taxon>Ixodidae</taxon>
        <taxon>Hyalomminae</taxon>
        <taxon>Hyalomma</taxon>
    </lineage>
</organism>
<reference evidence="1" key="1">
    <citation type="submission" date="2020-05" db="EMBL/GenBank/DDBJ databases">
        <title>Large-scale comparative analyses of tick genomes elucidate their genetic diversity and vector capacities.</title>
        <authorList>
            <person name="Jia N."/>
            <person name="Wang J."/>
            <person name="Shi W."/>
            <person name="Du L."/>
            <person name="Sun Y."/>
            <person name="Zhan W."/>
            <person name="Jiang J."/>
            <person name="Wang Q."/>
            <person name="Zhang B."/>
            <person name="Ji P."/>
            <person name="Sakyi L.B."/>
            <person name="Cui X."/>
            <person name="Yuan T."/>
            <person name="Jiang B."/>
            <person name="Yang W."/>
            <person name="Lam T.T.-Y."/>
            <person name="Chang Q."/>
            <person name="Ding S."/>
            <person name="Wang X."/>
            <person name="Zhu J."/>
            <person name="Ruan X."/>
            <person name="Zhao L."/>
            <person name="Wei J."/>
            <person name="Que T."/>
            <person name="Du C."/>
            <person name="Cheng J."/>
            <person name="Dai P."/>
            <person name="Han X."/>
            <person name="Huang E."/>
            <person name="Gao Y."/>
            <person name="Liu J."/>
            <person name="Shao H."/>
            <person name="Ye R."/>
            <person name="Li L."/>
            <person name="Wei W."/>
            <person name="Wang X."/>
            <person name="Wang C."/>
            <person name="Yang T."/>
            <person name="Huo Q."/>
            <person name="Li W."/>
            <person name="Guo W."/>
            <person name="Chen H."/>
            <person name="Zhou L."/>
            <person name="Ni X."/>
            <person name="Tian J."/>
            <person name="Zhou Y."/>
            <person name="Sheng Y."/>
            <person name="Liu T."/>
            <person name="Pan Y."/>
            <person name="Xia L."/>
            <person name="Li J."/>
            <person name="Zhao F."/>
            <person name="Cao W."/>
        </authorList>
    </citation>
    <scope>NUCLEOTIDE SEQUENCE</scope>
    <source>
        <strain evidence="1">Hyas-2018</strain>
    </source>
</reference>
<comment type="caution">
    <text evidence="1">The sequence shown here is derived from an EMBL/GenBank/DDBJ whole genome shotgun (WGS) entry which is preliminary data.</text>
</comment>